<evidence type="ECO:0000256" key="11">
    <source>
        <dbReference type="HAMAP-Rule" id="MF_00244"/>
    </source>
</evidence>
<keyword evidence="8 11" id="KW-0067">ATP-binding</keyword>
<evidence type="ECO:0000256" key="3">
    <source>
        <dbReference type="ARBA" id="ARBA00009014"/>
    </source>
</evidence>
<dbReference type="Proteomes" id="UP000293433">
    <property type="component" value="Unassembled WGS sequence"/>
</dbReference>
<evidence type="ECO:0000256" key="4">
    <source>
        <dbReference type="ARBA" id="ARBA00022642"/>
    </source>
</evidence>
<dbReference type="OrthoDB" id="5295945at2"/>
<evidence type="ECO:0000256" key="7">
    <source>
        <dbReference type="ARBA" id="ARBA00022741"/>
    </source>
</evidence>
<dbReference type="UniPathway" id="UPA00253">
    <property type="reaction ID" value="UER00332"/>
</dbReference>
<evidence type="ECO:0000313" key="14">
    <source>
        <dbReference type="EMBL" id="RZS56659.1"/>
    </source>
</evidence>
<dbReference type="InterPro" id="IPR005248">
    <property type="entry name" value="NadD/NMNAT"/>
</dbReference>
<comment type="caution">
    <text evidence="14">The sequence shown here is derived from an EMBL/GenBank/DDBJ whole genome shotgun (WGS) entry which is preliminary data.</text>
</comment>
<keyword evidence="15" id="KW-1185">Reference proteome</keyword>
<evidence type="ECO:0000256" key="12">
    <source>
        <dbReference type="SAM" id="MobiDB-lite"/>
    </source>
</evidence>
<organism evidence="14 15">
    <name type="scientific">Sphaerotilus mobilis</name>
    <dbReference type="NCBI Taxonomy" id="47994"/>
    <lineage>
        <taxon>Bacteria</taxon>
        <taxon>Pseudomonadati</taxon>
        <taxon>Pseudomonadota</taxon>
        <taxon>Betaproteobacteria</taxon>
        <taxon>Burkholderiales</taxon>
        <taxon>Sphaerotilaceae</taxon>
        <taxon>Sphaerotilus</taxon>
    </lineage>
</organism>
<dbReference type="NCBIfam" id="TIGR00482">
    <property type="entry name" value="nicotinate (nicotinamide) nucleotide adenylyltransferase"/>
    <property type="match status" value="1"/>
</dbReference>
<accession>A0A4Q7LSM9</accession>
<dbReference type="GO" id="GO:0004515">
    <property type="term" value="F:nicotinate-nucleotide adenylyltransferase activity"/>
    <property type="evidence" value="ECO:0007669"/>
    <property type="project" value="UniProtKB-UniRule"/>
</dbReference>
<protein>
    <recommendedName>
        <fullName evidence="11">Probable nicotinate-nucleotide adenylyltransferase</fullName>
        <ecNumber evidence="11">2.7.7.18</ecNumber>
    </recommendedName>
    <alternativeName>
        <fullName evidence="11">Deamido-NAD(+) diphosphorylase</fullName>
    </alternativeName>
    <alternativeName>
        <fullName evidence="11">Deamido-NAD(+) pyrophosphorylase</fullName>
    </alternativeName>
    <alternativeName>
        <fullName evidence="11">Nicotinate mononucleotide adenylyltransferase</fullName>
        <shortName evidence="11">NaMN adenylyltransferase</shortName>
    </alternativeName>
</protein>
<dbReference type="CDD" id="cd02165">
    <property type="entry name" value="NMNAT"/>
    <property type="match status" value="1"/>
</dbReference>
<keyword evidence="6 11" id="KW-0548">Nucleotidyltransferase</keyword>
<evidence type="ECO:0000256" key="9">
    <source>
        <dbReference type="ARBA" id="ARBA00023027"/>
    </source>
</evidence>
<gene>
    <name evidence="11" type="primary">nadD</name>
    <name evidence="14" type="ORF">EV685_1208</name>
</gene>
<keyword evidence="7 11" id="KW-0547">Nucleotide-binding</keyword>
<dbReference type="Pfam" id="PF01467">
    <property type="entry name" value="CTP_transf_like"/>
    <property type="match status" value="1"/>
</dbReference>
<sequence>MPARPGRRIGLFGGSFDPVHQGHLALAQAAMGQLGLTELRWVVAGQPWQKADRQLAPAADRMAMVEAAIGSAPGQRLERIEVDREGPSYTIDTVRALQAAEPIDTDWWLLIGQDQHANFCSWRDWRELLARVGLAVAARDGVAPQPSGELATVPHRWQVLPMSPHPASATAIRSRLAAGESAQLLAPAWLSPAVADLIGRRGLYHPVPAQPVDRPATPDAGPVTATDRASSGVPQQRP</sequence>
<dbReference type="EC" id="2.7.7.18" evidence="11"/>
<feature type="region of interest" description="Disordered" evidence="12">
    <location>
        <begin position="208"/>
        <end position="238"/>
    </location>
</feature>
<evidence type="ECO:0000256" key="1">
    <source>
        <dbReference type="ARBA" id="ARBA00002324"/>
    </source>
</evidence>
<dbReference type="EMBL" id="SGWV01000008">
    <property type="protein sequence ID" value="RZS56659.1"/>
    <property type="molecule type" value="Genomic_DNA"/>
</dbReference>
<comment type="pathway">
    <text evidence="2 11">Cofactor biosynthesis; NAD(+) biosynthesis; deamido-NAD(+) from nicotinate D-ribonucleotide: step 1/1.</text>
</comment>
<dbReference type="GO" id="GO:0009435">
    <property type="term" value="P:NAD+ biosynthetic process"/>
    <property type="evidence" value="ECO:0007669"/>
    <property type="project" value="UniProtKB-UniRule"/>
</dbReference>
<keyword evidence="4 11" id="KW-0662">Pyridine nucleotide biosynthesis</keyword>
<dbReference type="Gene3D" id="3.40.50.620">
    <property type="entry name" value="HUPs"/>
    <property type="match status" value="1"/>
</dbReference>
<evidence type="ECO:0000259" key="13">
    <source>
        <dbReference type="Pfam" id="PF01467"/>
    </source>
</evidence>
<evidence type="ECO:0000313" key="15">
    <source>
        <dbReference type="Proteomes" id="UP000293433"/>
    </source>
</evidence>
<comment type="similarity">
    <text evidence="3 11">Belongs to the NadD family.</text>
</comment>
<dbReference type="InterPro" id="IPR014729">
    <property type="entry name" value="Rossmann-like_a/b/a_fold"/>
</dbReference>
<name>A0A4Q7LSM9_9BURK</name>
<dbReference type="PANTHER" id="PTHR39321">
    <property type="entry name" value="NICOTINATE-NUCLEOTIDE ADENYLYLTRANSFERASE-RELATED"/>
    <property type="match status" value="1"/>
</dbReference>
<evidence type="ECO:0000256" key="10">
    <source>
        <dbReference type="ARBA" id="ARBA00048721"/>
    </source>
</evidence>
<feature type="domain" description="Cytidyltransferase-like" evidence="13">
    <location>
        <begin position="11"/>
        <end position="175"/>
    </location>
</feature>
<evidence type="ECO:0000256" key="5">
    <source>
        <dbReference type="ARBA" id="ARBA00022679"/>
    </source>
</evidence>
<dbReference type="RefSeq" id="WP_130481106.1">
    <property type="nucleotide sequence ID" value="NZ_SGWV01000008.1"/>
</dbReference>
<dbReference type="NCBIfam" id="TIGR00125">
    <property type="entry name" value="cyt_tran_rel"/>
    <property type="match status" value="1"/>
</dbReference>
<comment type="function">
    <text evidence="1 11">Catalyzes the reversible adenylation of nicotinate mononucleotide (NaMN) to nicotinic acid adenine dinucleotide (NaAD).</text>
</comment>
<evidence type="ECO:0000256" key="8">
    <source>
        <dbReference type="ARBA" id="ARBA00022840"/>
    </source>
</evidence>
<dbReference type="HAMAP" id="MF_00244">
    <property type="entry name" value="NaMN_adenylyltr"/>
    <property type="match status" value="1"/>
</dbReference>
<reference evidence="14 15" key="1">
    <citation type="submission" date="2019-02" db="EMBL/GenBank/DDBJ databases">
        <title>Genomic Encyclopedia of Type Strains, Phase IV (KMG-IV): sequencing the most valuable type-strain genomes for metagenomic binning, comparative biology and taxonomic classification.</title>
        <authorList>
            <person name="Goeker M."/>
        </authorList>
    </citation>
    <scope>NUCLEOTIDE SEQUENCE [LARGE SCALE GENOMIC DNA]</scope>
    <source>
        <strain evidence="14 15">DSM 10617</strain>
    </source>
</reference>
<dbReference type="GO" id="GO:0005524">
    <property type="term" value="F:ATP binding"/>
    <property type="evidence" value="ECO:0007669"/>
    <property type="project" value="UniProtKB-KW"/>
</dbReference>
<proteinExistence type="inferred from homology"/>
<feature type="compositionally biased region" description="Polar residues" evidence="12">
    <location>
        <begin position="227"/>
        <end position="238"/>
    </location>
</feature>
<dbReference type="SUPFAM" id="SSF52374">
    <property type="entry name" value="Nucleotidylyl transferase"/>
    <property type="match status" value="1"/>
</dbReference>
<keyword evidence="9 11" id="KW-0520">NAD</keyword>
<dbReference type="InterPro" id="IPR004821">
    <property type="entry name" value="Cyt_trans-like"/>
</dbReference>
<comment type="catalytic activity">
    <reaction evidence="10 11">
        <text>nicotinate beta-D-ribonucleotide + ATP + H(+) = deamido-NAD(+) + diphosphate</text>
        <dbReference type="Rhea" id="RHEA:22860"/>
        <dbReference type="ChEBI" id="CHEBI:15378"/>
        <dbReference type="ChEBI" id="CHEBI:30616"/>
        <dbReference type="ChEBI" id="CHEBI:33019"/>
        <dbReference type="ChEBI" id="CHEBI:57502"/>
        <dbReference type="ChEBI" id="CHEBI:58437"/>
        <dbReference type="EC" id="2.7.7.18"/>
    </reaction>
</comment>
<keyword evidence="5 11" id="KW-0808">Transferase</keyword>
<evidence type="ECO:0000256" key="6">
    <source>
        <dbReference type="ARBA" id="ARBA00022695"/>
    </source>
</evidence>
<dbReference type="AlphaFoldDB" id="A0A4Q7LSM9"/>
<dbReference type="PANTHER" id="PTHR39321:SF3">
    <property type="entry name" value="PHOSPHOPANTETHEINE ADENYLYLTRANSFERASE"/>
    <property type="match status" value="1"/>
</dbReference>
<evidence type="ECO:0000256" key="2">
    <source>
        <dbReference type="ARBA" id="ARBA00005019"/>
    </source>
</evidence>